<dbReference type="Proteomes" id="UP001446871">
    <property type="component" value="Unassembled WGS sequence"/>
</dbReference>
<evidence type="ECO:0000313" key="3">
    <source>
        <dbReference type="Proteomes" id="UP001446871"/>
    </source>
</evidence>
<name>A0ABR1U683_9PEZI</name>
<feature type="signal peptide" evidence="1">
    <location>
        <begin position="1"/>
        <end position="17"/>
    </location>
</feature>
<reference evidence="2 3" key="1">
    <citation type="submission" date="2023-01" db="EMBL/GenBank/DDBJ databases">
        <title>Analysis of 21 Apiospora genomes using comparative genomics revels a genus with tremendous synthesis potential of carbohydrate active enzymes and secondary metabolites.</title>
        <authorList>
            <person name="Sorensen T."/>
        </authorList>
    </citation>
    <scope>NUCLEOTIDE SEQUENCE [LARGE SCALE GENOMIC DNA]</scope>
    <source>
        <strain evidence="2 3">CBS 83171</strain>
    </source>
</reference>
<keyword evidence="1" id="KW-0732">Signal</keyword>
<dbReference type="EMBL" id="JAQQWM010000008">
    <property type="protein sequence ID" value="KAK8054399.1"/>
    <property type="molecule type" value="Genomic_DNA"/>
</dbReference>
<keyword evidence="3" id="KW-1185">Reference proteome</keyword>
<proteinExistence type="predicted"/>
<accession>A0ABR1U683</accession>
<gene>
    <name evidence="2" type="ORF">PG996_013700</name>
</gene>
<evidence type="ECO:0008006" key="4">
    <source>
        <dbReference type="Google" id="ProtNLM"/>
    </source>
</evidence>
<evidence type="ECO:0000256" key="1">
    <source>
        <dbReference type="SAM" id="SignalP"/>
    </source>
</evidence>
<feature type="chain" id="PRO_5045594368" description="Hydrophobin" evidence="1">
    <location>
        <begin position="18"/>
        <end position="95"/>
    </location>
</feature>
<evidence type="ECO:0000313" key="2">
    <source>
        <dbReference type="EMBL" id="KAK8054399.1"/>
    </source>
</evidence>
<sequence>MQFTMISTLFLATVAIANPIAAPPAMEAADLVVRTDGGAKTCNADTKQVCCNGLLNCVVQVLGSTCSNNGAYCCDTSAGTGSLINIQALNCVKLL</sequence>
<organism evidence="2 3">
    <name type="scientific">Apiospora saccharicola</name>
    <dbReference type="NCBI Taxonomy" id="335842"/>
    <lineage>
        <taxon>Eukaryota</taxon>
        <taxon>Fungi</taxon>
        <taxon>Dikarya</taxon>
        <taxon>Ascomycota</taxon>
        <taxon>Pezizomycotina</taxon>
        <taxon>Sordariomycetes</taxon>
        <taxon>Xylariomycetidae</taxon>
        <taxon>Amphisphaeriales</taxon>
        <taxon>Apiosporaceae</taxon>
        <taxon>Apiospora</taxon>
    </lineage>
</organism>
<protein>
    <recommendedName>
        <fullName evidence="4">Hydrophobin</fullName>
    </recommendedName>
</protein>
<comment type="caution">
    <text evidence="2">The sequence shown here is derived from an EMBL/GenBank/DDBJ whole genome shotgun (WGS) entry which is preliminary data.</text>
</comment>